<reference evidence="1" key="1">
    <citation type="submission" date="2019-02" db="EMBL/GenBank/DDBJ databases">
        <authorList>
            <person name="Gruber-Vodicka R. H."/>
            <person name="Seah K. B. B."/>
        </authorList>
    </citation>
    <scope>NUCLEOTIDE SEQUENCE</scope>
    <source>
        <strain evidence="1">BECK_BZ165</strain>
    </source>
</reference>
<dbReference type="EMBL" id="CAADFA010000003">
    <property type="protein sequence ID" value="VFJ43739.1"/>
    <property type="molecule type" value="Genomic_DNA"/>
</dbReference>
<accession>A0A450RX99</accession>
<name>A0A450RX99_9GAMM</name>
<sequence>MNGRIFLLGEERNVHAKHSAAWPQPNSGKPCRMLVSPPGRTASEFIDRRLAMPIDEF</sequence>
<dbReference type="AlphaFoldDB" id="A0A450RX99"/>
<proteinExistence type="predicted"/>
<gene>
    <name evidence="1" type="ORF">BECKFM1743C_GA0114222_1000340</name>
</gene>
<protein>
    <submittedName>
        <fullName evidence="1">Uncharacterized protein</fullName>
    </submittedName>
</protein>
<organism evidence="1">
    <name type="scientific">Candidatus Kentrum sp. FM</name>
    <dbReference type="NCBI Taxonomy" id="2126340"/>
    <lineage>
        <taxon>Bacteria</taxon>
        <taxon>Pseudomonadati</taxon>
        <taxon>Pseudomonadota</taxon>
        <taxon>Gammaproteobacteria</taxon>
        <taxon>Candidatus Kentrum</taxon>
    </lineage>
</organism>
<evidence type="ECO:0000313" key="1">
    <source>
        <dbReference type="EMBL" id="VFJ43739.1"/>
    </source>
</evidence>